<dbReference type="InterPro" id="IPR000836">
    <property type="entry name" value="PRTase_dom"/>
</dbReference>
<name>A0A1G2LS96_9BACT</name>
<dbReference type="AlphaFoldDB" id="A0A1G2LS96"/>
<proteinExistence type="predicted"/>
<dbReference type="CDD" id="cd06223">
    <property type="entry name" value="PRTases_typeI"/>
    <property type="match status" value="1"/>
</dbReference>
<reference evidence="2 3" key="1">
    <citation type="journal article" date="2016" name="Nat. Commun.">
        <title>Thousands of microbial genomes shed light on interconnected biogeochemical processes in an aquifer system.</title>
        <authorList>
            <person name="Anantharaman K."/>
            <person name="Brown C.T."/>
            <person name="Hug L.A."/>
            <person name="Sharon I."/>
            <person name="Castelle C.J."/>
            <person name="Probst A.J."/>
            <person name="Thomas B.C."/>
            <person name="Singh A."/>
            <person name="Wilkins M.J."/>
            <person name="Karaoz U."/>
            <person name="Brodie E.L."/>
            <person name="Williams K.H."/>
            <person name="Hubbard S.S."/>
            <person name="Banfield J.F."/>
        </authorList>
    </citation>
    <scope>NUCLEOTIDE SEQUENCE [LARGE SCALE GENOMIC DNA]</scope>
</reference>
<accession>A0A1G2LS96</accession>
<evidence type="ECO:0000313" key="3">
    <source>
        <dbReference type="Proteomes" id="UP000177171"/>
    </source>
</evidence>
<organism evidence="2 3">
    <name type="scientific">Candidatus Sungbacteria bacterium RIFCSPLOWO2_12_FULL_41_11</name>
    <dbReference type="NCBI Taxonomy" id="1802286"/>
    <lineage>
        <taxon>Bacteria</taxon>
        <taxon>Candidatus Sungiibacteriota</taxon>
    </lineage>
</organism>
<evidence type="ECO:0000259" key="1">
    <source>
        <dbReference type="Pfam" id="PF00156"/>
    </source>
</evidence>
<dbReference type="Proteomes" id="UP000177171">
    <property type="component" value="Unassembled WGS sequence"/>
</dbReference>
<dbReference type="InterPro" id="IPR029057">
    <property type="entry name" value="PRTase-like"/>
</dbReference>
<gene>
    <name evidence="2" type="ORF">A3G49_04975</name>
</gene>
<protein>
    <recommendedName>
        <fullName evidence="1">Phosphoribosyltransferase domain-containing protein</fullName>
    </recommendedName>
</protein>
<dbReference type="EMBL" id="MHQY01000018">
    <property type="protein sequence ID" value="OHA13739.1"/>
    <property type="molecule type" value="Genomic_DNA"/>
</dbReference>
<dbReference type="Pfam" id="PF00156">
    <property type="entry name" value="Pribosyltran"/>
    <property type="match status" value="1"/>
</dbReference>
<evidence type="ECO:0000313" key="2">
    <source>
        <dbReference type="EMBL" id="OHA13739.1"/>
    </source>
</evidence>
<dbReference type="Gene3D" id="3.40.50.2020">
    <property type="match status" value="1"/>
</dbReference>
<comment type="caution">
    <text evidence="2">The sequence shown here is derived from an EMBL/GenBank/DDBJ whole genome shotgun (WGS) entry which is preliminary data.</text>
</comment>
<feature type="domain" description="Phosphoribosyltransferase" evidence="1">
    <location>
        <begin position="42"/>
        <end position="160"/>
    </location>
</feature>
<sequence length="208" mass="23365">MFVWRSFKEAGAIIENSHFVYVSGRHGSVYIDHHAIYTVLKAVSQMCRFMAEDIYDLSLGCEIEVVLGPEGGGIILSRFLKEHLDRFGGKRISLWAKKQYGDNGLRKFVLPRAFIKHISGKKVFLIDDILTSGSTFYELTELANRYGANVVGLGCLWNRGGVTSGDLGGIPLFSLFEKRFEDFDKSECPFCESGIPINNEFGHGRNLR</sequence>
<dbReference type="SUPFAM" id="SSF53271">
    <property type="entry name" value="PRTase-like"/>
    <property type="match status" value="1"/>
</dbReference>